<evidence type="ECO:0000313" key="1">
    <source>
        <dbReference type="EMBL" id="JAH84831.1"/>
    </source>
</evidence>
<accession>A0A0E9W3H1</accession>
<reference evidence="1" key="2">
    <citation type="journal article" date="2015" name="Fish Shellfish Immunol.">
        <title>Early steps in the European eel (Anguilla anguilla)-Vibrio vulnificus interaction in the gills: Role of the RtxA13 toxin.</title>
        <authorList>
            <person name="Callol A."/>
            <person name="Pajuelo D."/>
            <person name="Ebbesson L."/>
            <person name="Teles M."/>
            <person name="MacKenzie S."/>
            <person name="Amaro C."/>
        </authorList>
    </citation>
    <scope>NUCLEOTIDE SEQUENCE</scope>
</reference>
<name>A0A0E9W3H1_ANGAN</name>
<organism evidence="1">
    <name type="scientific">Anguilla anguilla</name>
    <name type="common">European freshwater eel</name>
    <name type="synonym">Muraena anguilla</name>
    <dbReference type="NCBI Taxonomy" id="7936"/>
    <lineage>
        <taxon>Eukaryota</taxon>
        <taxon>Metazoa</taxon>
        <taxon>Chordata</taxon>
        <taxon>Craniata</taxon>
        <taxon>Vertebrata</taxon>
        <taxon>Euteleostomi</taxon>
        <taxon>Actinopterygii</taxon>
        <taxon>Neopterygii</taxon>
        <taxon>Teleostei</taxon>
        <taxon>Anguilliformes</taxon>
        <taxon>Anguillidae</taxon>
        <taxon>Anguilla</taxon>
    </lineage>
</organism>
<sequence>MCDVRSYVRFCTLTVSFSRISSPFKKGLPFARTSLSLGTVLLVWNTSRTKINTGPTLQKHMEMTLGLEVQQTTDLTEK</sequence>
<reference evidence="1" key="1">
    <citation type="submission" date="2014-11" db="EMBL/GenBank/DDBJ databases">
        <authorList>
            <person name="Amaro Gonzalez C."/>
        </authorList>
    </citation>
    <scope>NUCLEOTIDE SEQUENCE</scope>
</reference>
<protein>
    <submittedName>
        <fullName evidence="1">Uncharacterized protein</fullName>
    </submittedName>
</protein>
<dbReference type="EMBL" id="GBXM01023746">
    <property type="protein sequence ID" value="JAH84831.1"/>
    <property type="molecule type" value="Transcribed_RNA"/>
</dbReference>
<proteinExistence type="predicted"/>
<dbReference type="AlphaFoldDB" id="A0A0E9W3H1"/>